<dbReference type="AlphaFoldDB" id="A0A3B4BEU7"/>
<feature type="domain" description="NACHT" evidence="7">
    <location>
        <begin position="103"/>
        <end position="236"/>
    </location>
</feature>
<sequence length="881" mass="99749">MFTCFHFPGLQEALAEYKDSLKRKCASVSEGTEMGRSTQLQQIYTDLFITEGLSEEVMTQHEYTQMEANSHKHIQETPIKCQEIFKPLPIEDRQEALQQEPIRLVLTLGVAGVGKTFSVLKFSLDWAQGSENQDLDLVLPLSFRELNLVKIECYSLLELIHVFHPSLRPLSAQIPLHSKVLFILDGLDESRFPLDFSCEVISEITQGSEVGPLLVNLIRGDLLPNALIWITSRPAAASQIPAECAQRITELRGFFTDQQKAQYFRRRFSDADQCRTVLSHIRGSRCLYTMCQIPVFCWITATVLDHMLRRTQSGALPQTLTDLYVHFLLVQTQRNLKYKAESSALELSTADCDLLLKLGQLAFEHLYQGNIMFYQEDLEQVGLDLSQVSLCSGLCSEIFKPESVIFNEKIYSFVHFSVQEFMAAVYIYHCFNNNMTYVVFHSFTTDLPLDAFLDRAMRISLTVATGQLDLFVRFLHGLSLESNYRSLMLLLGPNKTDQKTIQKVIDNLKELNLKDVSPDRSINIFHCLTEMNDQSVHQQIQDFLKTKGAEKRRLSEIQCSALAYMLQMSEQVLEELDLNNYNTSREGRWRLIPAVRNCKKVFPGLLSECELTETHCEVVASALEFNLSKLKELDLSKNYFLNDSGVNCLLTGLQSAYCALEVLRLRCCSFSALGCSDLSSALQSNPSHLRELDLSYNELQDSAVEVLCHFLHNPLCALQILRLIYCRLSEVSCCSLASALSPSHLRALDLSDNVLLDSGVELLCSFLQTPDCELQTLRLSRCSLTESSCSALASALRLNPSHLRVLDLSKNPELKDPGVEHLCDFLQNPLCELEILRSATAPHKYFSPLSLFLVSGLAYCRFTVRLSDNCQMHIGNYGLHR</sequence>
<evidence type="ECO:0000313" key="8">
    <source>
        <dbReference type="Ensembl" id="ENSPMGP00000027051.1"/>
    </source>
</evidence>
<keyword evidence="6" id="KW-0067">ATP-binding</keyword>
<comment type="subcellular location">
    <subcellularLocation>
        <location evidence="1">Cytoplasm</location>
    </subcellularLocation>
</comment>
<evidence type="ECO:0000259" key="7">
    <source>
        <dbReference type="PROSITE" id="PS50837"/>
    </source>
</evidence>
<keyword evidence="4" id="KW-0677">Repeat</keyword>
<evidence type="ECO:0000256" key="1">
    <source>
        <dbReference type="ARBA" id="ARBA00004496"/>
    </source>
</evidence>
<dbReference type="InterPro" id="IPR007111">
    <property type="entry name" value="NACHT_NTPase"/>
</dbReference>
<dbReference type="SUPFAM" id="SSF52047">
    <property type="entry name" value="RNI-like"/>
    <property type="match status" value="1"/>
</dbReference>
<dbReference type="STRING" id="409849.ENSPMGP00000027051"/>
<reference evidence="8" key="1">
    <citation type="submission" date="2025-08" db="UniProtKB">
        <authorList>
            <consortium name="Ensembl"/>
        </authorList>
    </citation>
    <scope>IDENTIFICATION</scope>
</reference>
<dbReference type="Pfam" id="PF05729">
    <property type="entry name" value="NACHT"/>
    <property type="match status" value="1"/>
</dbReference>
<evidence type="ECO:0000313" key="9">
    <source>
        <dbReference type="Proteomes" id="UP000261520"/>
    </source>
</evidence>
<dbReference type="Pfam" id="PF14484">
    <property type="entry name" value="FISNA"/>
    <property type="match status" value="1"/>
</dbReference>
<dbReference type="InterPro" id="IPR032675">
    <property type="entry name" value="LRR_dom_sf"/>
</dbReference>
<dbReference type="Proteomes" id="UP000261520">
    <property type="component" value="Unplaced"/>
</dbReference>
<dbReference type="InterPro" id="IPR051261">
    <property type="entry name" value="NLR"/>
</dbReference>
<protein>
    <recommendedName>
        <fullName evidence="7">NACHT domain-containing protein</fullName>
    </recommendedName>
</protein>
<dbReference type="FunFam" id="3.40.50.300:FF:000210">
    <property type="entry name" value="Si:dkey-16p6.1"/>
    <property type="match status" value="1"/>
</dbReference>
<dbReference type="PROSITE" id="PS50837">
    <property type="entry name" value="NACHT"/>
    <property type="match status" value="1"/>
</dbReference>
<dbReference type="InterPro" id="IPR041075">
    <property type="entry name" value="NOD1/2_WH"/>
</dbReference>
<dbReference type="InterPro" id="IPR027417">
    <property type="entry name" value="P-loop_NTPase"/>
</dbReference>
<dbReference type="InterPro" id="IPR041267">
    <property type="entry name" value="NLRP_HD2"/>
</dbReference>
<evidence type="ECO:0000256" key="5">
    <source>
        <dbReference type="ARBA" id="ARBA00022741"/>
    </source>
</evidence>
<dbReference type="PANTHER" id="PTHR24106">
    <property type="entry name" value="NACHT, LRR AND CARD DOMAINS-CONTAINING"/>
    <property type="match status" value="1"/>
</dbReference>
<dbReference type="Pfam" id="PF17776">
    <property type="entry name" value="NLRC4_HD2"/>
    <property type="match status" value="1"/>
</dbReference>
<dbReference type="SMART" id="SM00368">
    <property type="entry name" value="LRR_RI"/>
    <property type="match status" value="7"/>
</dbReference>
<evidence type="ECO:0000256" key="2">
    <source>
        <dbReference type="ARBA" id="ARBA00022490"/>
    </source>
</evidence>
<dbReference type="Gene3D" id="3.80.10.10">
    <property type="entry name" value="Ribonuclease Inhibitor"/>
    <property type="match status" value="2"/>
</dbReference>
<evidence type="ECO:0000256" key="3">
    <source>
        <dbReference type="ARBA" id="ARBA00022614"/>
    </source>
</evidence>
<organism evidence="8 9">
    <name type="scientific">Periophthalmus magnuspinnatus</name>
    <dbReference type="NCBI Taxonomy" id="409849"/>
    <lineage>
        <taxon>Eukaryota</taxon>
        <taxon>Metazoa</taxon>
        <taxon>Chordata</taxon>
        <taxon>Craniata</taxon>
        <taxon>Vertebrata</taxon>
        <taxon>Euteleostomi</taxon>
        <taxon>Actinopterygii</taxon>
        <taxon>Neopterygii</taxon>
        <taxon>Teleostei</taxon>
        <taxon>Neoteleostei</taxon>
        <taxon>Acanthomorphata</taxon>
        <taxon>Gobiaria</taxon>
        <taxon>Gobiiformes</taxon>
        <taxon>Gobioidei</taxon>
        <taxon>Gobiidae</taxon>
        <taxon>Oxudercinae</taxon>
        <taxon>Periophthalmus</taxon>
    </lineage>
</organism>
<dbReference type="InterPro" id="IPR001611">
    <property type="entry name" value="Leu-rich_rpt"/>
</dbReference>
<dbReference type="InterPro" id="IPR029495">
    <property type="entry name" value="NACHT-assoc"/>
</dbReference>
<dbReference type="GO" id="GO:0005737">
    <property type="term" value="C:cytoplasm"/>
    <property type="evidence" value="ECO:0007669"/>
    <property type="project" value="UniProtKB-SubCell"/>
</dbReference>
<keyword evidence="5" id="KW-0547">Nucleotide-binding</keyword>
<keyword evidence="9" id="KW-1185">Reference proteome</keyword>
<dbReference type="Pfam" id="PF17779">
    <property type="entry name" value="WHD_NOD2"/>
    <property type="match status" value="1"/>
</dbReference>
<accession>A0A3B4BEU7</accession>
<evidence type="ECO:0000256" key="6">
    <source>
        <dbReference type="ARBA" id="ARBA00022840"/>
    </source>
</evidence>
<dbReference type="Pfam" id="PF13516">
    <property type="entry name" value="LRR_6"/>
    <property type="match status" value="3"/>
</dbReference>
<dbReference type="PRINTS" id="PR00364">
    <property type="entry name" value="DISEASERSIST"/>
</dbReference>
<dbReference type="Gene3D" id="3.40.50.300">
    <property type="entry name" value="P-loop containing nucleotide triphosphate hydrolases"/>
    <property type="match status" value="1"/>
</dbReference>
<dbReference type="GO" id="GO:0005524">
    <property type="term" value="F:ATP binding"/>
    <property type="evidence" value="ECO:0007669"/>
    <property type="project" value="UniProtKB-KW"/>
</dbReference>
<dbReference type="Ensembl" id="ENSPMGT00000028819.1">
    <property type="protein sequence ID" value="ENSPMGP00000027051.1"/>
    <property type="gene ID" value="ENSPMGG00000021839.1"/>
</dbReference>
<evidence type="ECO:0000256" key="4">
    <source>
        <dbReference type="ARBA" id="ARBA00022737"/>
    </source>
</evidence>
<keyword evidence="3" id="KW-0433">Leucine-rich repeat</keyword>
<name>A0A3B4BEU7_9GOBI</name>
<dbReference type="SMART" id="SM01288">
    <property type="entry name" value="FISNA"/>
    <property type="match status" value="1"/>
</dbReference>
<reference evidence="8" key="2">
    <citation type="submission" date="2025-09" db="UniProtKB">
        <authorList>
            <consortium name="Ensembl"/>
        </authorList>
    </citation>
    <scope>IDENTIFICATION</scope>
</reference>
<proteinExistence type="predicted"/>
<keyword evidence="2" id="KW-0963">Cytoplasm</keyword>